<dbReference type="SUPFAM" id="SSF57701">
    <property type="entry name" value="Zn2/Cys6 DNA-binding domain"/>
    <property type="match status" value="1"/>
</dbReference>
<feature type="non-terminal residue" evidence="2">
    <location>
        <position position="60"/>
    </location>
</feature>
<dbReference type="GO" id="GO:0008270">
    <property type="term" value="F:zinc ion binding"/>
    <property type="evidence" value="ECO:0007669"/>
    <property type="project" value="InterPro"/>
</dbReference>
<name>A0AAD7GR00_MYCRO</name>
<dbReference type="SMART" id="SM00066">
    <property type="entry name" value="GAL4"/>
    <property type="match status" value="1"/>
</dbReference>
<dbReference type="AlphaFoldDB" id="A0AAD7GR00"/>
<keyword evidence="3" id="KW-1185">Reference proteome</keyword>
<dbReference type="GO" id="GO:0000981">
    <property type="term" value="F:DNA-binding transcription factor activity, RNA polymerase II-specific"/>
    <property type="evidence" value="ECO:0007669"/>
    <property type="project" value="InterPro"/>
</dbReference>
<proteinExistence type="predicted"/>
<organism evidence="2 3">
    <name type="scientific">Mycena rosella</name>
    <name type="common">Pink bonnet</name>
    <name type="synonym">Agaricus rosellus</name>
    <dbReference type="NCBI Taxonomy" id="1033263"/>
    <lineage>
        <taxon>Eukaryota</taxon>
        <taxon>Fungi</taxon>
        <taxon>Dikarya</taxon>
        <taxon>Basidiomycota</taxon>
        <taxon>Agaricomycotina</taxon>
        <taxon>Agaricomycetes</taxon>
        <taxon>Agaricomycetidae</taxon>
        <taxon>Agaricales</taxon>
        <taxon>Marasmiineae</taxon>
        <taxon>Mycenaceae</taxon>
        <taxon>Mycena</taxon>
    </lineage>
</organism>
<evidence type="ECO:0000313" key="3">
    <source>
        <dbReference type="Proteomes" id="UP001221757"/>
    </source>
</evidence>
<dbReference type="InterPro" id="IPR036864">
    <property type="entry name" value="Zn2-C6_fun-type_DNA-bd_sf"/>
</dbReference>
<sequence length="60" mass="6643">DGRSKRQALACFFCRKRKIACGGPPKGSADTTCDQCARRGVPCEYPTESRRGQHSRIKSL</sequence>
<dbReference type="Gene3D" id="4.10.240.10">
    <property type="entry name" value="Zn(2)-C6 fungal-type DNA-binding domain"/>
    <property type="match status" value="1"/>
</dbReference>
<gene>
    <name evidence="2" type="ORF">B0H17DRAFT_852381</name>
</gene>
<protein>
    <recommendedName>
        <fullName evidence="1">Zn(2)-C6 fungal-type domain-containing protein</fullName>
    </recommendedName>
</protein>
<dbReference type="EMBL" id="JARKIE010000014">
    <property type="protein sequence ID" value="KAJ7702794.1"/>
    <property type="molecule type" value="Genomic_DNA"/>
</dbReference>
<dbReference type="Proteomes" id="UP001221757">
    <property type="component" value="Unassembled WGS sequence"/>
</dbReference>
<dbReference type="PROSITE" id="PS50048">
    <property type="entry name" value="ZN2_CY6_FUNGAL_2"/>
    <property type="match status" value="1"/>
</dbReference>
<dbReference type="Pfam" id="PF00172">
    <property type="entry name" value="Zn_clus"/>
    <property type="match status" value="1"/>
</dbReference>
<accession>A0AAD7GR00</accession>
<reference evidence="2" key="1">
    <citation type="submission" date="2023-03" db="EMBL/GenBank/DDBJ databases">
        <title>Massive genome expansion in bonnet fungi (Mycena s.s.) driven by repeated elements and novel gene families across ecological guilds.</title>
        <authorList>
            <consortium name="Lawrence Berkeley National Laboratory"/>
            <person name="Harder C.B."/>
            <person name="Miyauchi S."/>
            <person name="Viragh M."/>
            <person name="Kuo A."/>
            <person name="Thoen E."/>
            <person name="Andreopoulos B."/>
            <person name="Lu D."/>
            <person name="Skrede I."/>
            <person name="Drula E."/>
            <person name="Henrissat B."/>
            <person name="Morin E."/>
            <person name="Kohler A."/>
            <person name="Barry K."/>
            <person name="LaButti K."/>
            <person name="Morin E."/>
            <person name="Salamov A."/>
            <person name="Lipzen A."/>
            <person name="Mereny Z."/>
            <person name="Hegedus B."/>
            <person name="Baldrian P."/>
            <person name="Stursova M."/>
            <person name="Weitz H."/>
            <person name="Taylor A."/>
            <person name="Grigoriev I.V."/>
            <person name="Nagy L.G."/>
            <person name="Martin F."/>
            <person name="Kauserud H."/>
        </authorList>
    </citation>
    <scope>NUCLEOTIDE SEQUENCE</scope>
    <source>
        <strain evidence="2">CBHHK067</strain>
    </source>
</reference>
<dbReference type="PROSITE" id="PS00463">
    <property type="entry name" value="ZN2_CY6_FUNGAL_1"/>
    <property type="match status" value="1"/>
</dbReference>
<feature type="non-terminal residue" evidence="2">
    <location>
        <position position="1"/>
    </location>
</feature>
<evidence type="ECO:0000259" key="1">
    <source>
        <dbReference type="PROSITE" id="PS50048"/>
    </source>
</evidence>
<feature type="domain" description="Zn(2)-C6 fungal-type" evidence="1">
    <location>
        <begin position="10"/>
        <end position="45"/>
    </location>
</feature>
<evidence type="ECO:0000313" key="2">
    <source>
        <dbReference type="EMBL" id="KAJ7702794.1"/>
    </source>
</evidence>
<comment type="caution">
    <text evidence="2">The sequence shown here is derived from an EMBL/GenBank/DDBJ whole genome shotgun (WGS) entry which is preliminary data.</text>
</comment>
<dbReference type="InterPro" id="IPR001138">
    <property type="entry name" value="Zn2Cys6_DnaBD"/>
</dbReference>